<dbReference type="PANTHER" id="PTHR30468:SF1">
    <property type="entry name" value="ALPHA-KETOGLUTARATE-DEPENDENT SULFONATE DIOXYGENASE"/>
    <property type="match status" value="1"/>
</dbReference>
<dbReference type="RefSeq" id="WP_143947470.1">
    <property type="nucleotide sequence ID" value="NZ_BAABMB010000002.1"/>
</dbReference>
<evidence type="ECO:0000256" key="3">
    <source>
        <dbReference type="ARBA" id="ARBA00022964"/>
    </source>
</evidence>
<evidence type="ECO:0000256" key="5">
    <source>
        <dbReference type="ARBA" id="ARBA00023004"/>
    </source>
</evidence>
<dbReference type="GO" id="GO:0046872">
    <property type="term" value="F:metal ion binding"/>
    <property type="evidence" value="ECO:0007669"/>
    <property type="project" value="UniProtKB-KW"/>
</dbReference>
<evidence type="ECO:0000259" key="6">
    <source>
        <dbReference type="Pfam" id="PF02668"/>
    </source>
</evidence>
<evidence type="ECO:0000313" key="8">
    <source>
        <dbReference type="Proteomes" id="UP000318405"/>
    </source>
</evidence>
<dbReference type="Pfam" id="PF02668">
    <property type="entry name" value="TauD"/>
    <property type="match status" value="1"/>
</dbReference>
<dbReference type="OrthoDB" id="8893262at2"/>
<dbReference type="EMBL" id="VLTJ01000011">
    <property type="protein sequence ID" value="TSH97103.1"/>
    <property type="molecule type" value="Genomic_DNA"/>
</dbReference>
<keyword evidence="5" id="KW-0408">Iron</keyword>
<dbReference type="AlphaFoldDB" id="A0A556AVW7"/>
<dbReference type="GO" id="GO:0000908">
    <property type="term" value="F:taurine dioxygenase activity"/>
    <property type="evidence" value="ECO:0007669"/>
    <property type="project" value="TreeGrafter"/>
</dbReference>
<evidence type="ECO:0000313" key="7">
    <source>
        <dbReference type="EMBL" id="TSH97103.1"/>
    </source>
</evidence>
<evidence type="ECO:0000256" key="4">
    <source>
        <dbReference type="ARBA" id="ARBA00023002"/>
    </source>
</evidence>
<dbReference type="InterPro" id="IPR042098">
    <property type="entry name" value="TauD-like_sf"/>
</dbReference>
<comment type="similarity">
    <text evidence="1">Belongs to the TfdA dioxygenase family.</text>
</comment>
<dbReference type="Gene3D" id="3.60.130.10">
    <property type="entry name" value="Clavaminate synthase-like"/>
    <property type="match status" value="1"/>
</dbReference>
<dbReference type="GO" id="GO:0005737">
    <property type="term" value="C:cytoplasm"/>
    <property type="evidence" value="ECO:0007669"/>
    <property type="project" value="TreeGrafter"/>
</dbReference>
<accession>A0A556AVW7</accession>
<organism evidence="7 8">
    <name type="scientific">Verticiella sediminum</name>
    <dbReference type="NCBI Taxonomy" id="1247510"/>
    <lineage>
        <taxon>Bacteria</taxon>
        <taxon>Pseudomonadati</taxon>
        <taxon>Pseudomonadota</taxon>
        <taxon>Betaproteobacteria</taxon>
        <taxon>Burkholderiales</taxon>
        <taxon>Alcaligenaceae</taxon>
        <taxon>Verticiella</taxon>
    </lineage>
</organism>
<keyword evidence="8" id="KW-1185">Reference proteome</keyword>
<evidence type="ECO:0000256" key="2">
    <source>
        <dbReference type="ARBA" id="ARBA00022723"/>
    </source>
</evidence>
<sequence>MNAPSSVLDADPDVRAGVPAQAQVRPCTMNIGADIEGIDLSRELTPETVRFIHDALMAHQVVFFRDQHLSHEDHLRLGRGFGALAIHSGVAGLPDYPEVVAIHADASSRYVAGENWHSDLSCNAEPPMGSILYLQTVPPVGGDTLFASMYAAYDALSERMKTYLDGLEAVHDGELVYRRIIDDPTKRFPVNAHPVVRVHPVTGRKALFVNKQYTTHIVGMDRDESRAILAYLYEHCTDPAFQVRFRWEPRSVAFWDNRCTLHHAVWDYYPQVRSGFRVTIQGDKPIAATSGGRP</sequence>
<reference evidence="7 8" key="1">
    <citation type="submission" date="2019-07" db="EMBL/GenBank/DDBJ databases">
        <title>Qingshengfaniella alkalisoli gen. nov., sp. nov., isolated from saline soil.</title>
        <authorList>
            <person name="Xu L."/>
            <person name="Huang X.-X."/>
            <person name="Sun J.-Q."/>
        </authorList>
    </citation>
    <scope>NUCLEOTIDE SEQUENCE [LARGE SCALE GENOMIC DNA]</scope>
    <source>
        <strain evidence="7 8">DSM 27279</strain>
    </source>
</reference>
<comment type="caution">
    <text evidence="7">The sequence shown here is derived from an EMBL/GenBank/DDBJ whole genome shotgun (WGS) entry which is preliminary data.</text>
</comment>
<name>A0A556AVW7_9BURK</name>
<keyword evidence="4" id="KW-0560">Oxidoreductase</keyword>
<dbReference type="PANTHER" id="PTHR30468">
    <property type="entry name" value="ALPHA-KETOGLUTARATE-DEPENDENT SULFONATE DIOXYGENASE"/>
    <property type="match status" value="1"/>
</dbReference>
<feature type="domain" description="TauD/TfdA-like" evidence="6">
    <location>
        <begin position="24"/>
        <end position="278"/>
    </location>
</feature>
<evidence type="ECO:0000256" key="1">
    <source>
        <dbReference type="ARBA" id="ARBA00005896"/>
    </source>
</evidence>
<protein>
    <submittedName>
        <fullName evidence="7">Taurine dioxygenase</fullName>
    </submittedName>
</protein>
<keyword evidence="2" id="KW-0479">Metal-binding</keyword>
<dbReference type="SUPFAM" id="SSF51197">
    <property type="entry name" value="Clavaminate synthase-like"/>
    <property type="match status" value="1"/>
</dbReference>
<dbReference type="GO" id="GO:0006790">
    <property type="term" value="P:sulfur compound metabolic process"/>
    <property type="evidence" value="ECO:0007669"/>
    <property type="project" value="TreeGrafter"/>
</dbReference>
<dbReference type="InterPro" id="IPR051323">
    <property type="entry name" value="AtsK-like"/>
</dbReference>
<dbReference type="Proteomes" id="UP000318405">
    <property type="component" value="Unassembled WGS sequence"/>
</dbReference>
<dbReference type="InterPro" id="IPR003819">
    <property type="entry name" value="TauD/TfdA-like"/>
</dbReference>
<keyword evidence="3 7" id="KW-0223">Dioxygenase</keyword>
<gene>
    <name evidence="7" type="ORF">FOZ76_07230</name>
</gene>
<proteinExistence type="inferred from homology"/>